<keyword evidence="2" id="KW-1185">Reference proteome</keyword>
<protein>
    <submittedName>
        <fullName evidence="1">Uncharacterized protein</fullName>
    </submittedName>
</protein>
<proteinExistence type="predicted"/>
<dbReference type="Proteomes" id="UP001050691">
    <property type="component" value="Unassembled WGS sequence"/>
</dbReference>
<organism evidence="1 2">
    <name type="scientific">Clathrus columnatus</name>
    <dbReference type="NCBI Taxonomy" id="1419009"/>
    <lineage>
        <taxon>Eukaryota</taxon>
        <taxon>Fungi</taxon>
        <taxon>Dikarya</taxon>
        <taxon>Basidiomycota</taxon>
        <taxon>Agaricomycotina</taxon>
        <taxon>Agaricomycetes</taxon>
        <taxon>Phallomycetidae</taxon>
        <taxon>Phallales</taxon>
        <taxon>Clathraceae</taxon>
        <taxon>Clathrus</taxon>
    </lineage>
</organism>
<gene>
    <name evidence="1" type="ORF">Clacol_005295</name>
</gene>
<reference evidence="1" key="1">
    <citation type="submission" date="2021-10" db="EMBL/GenBank/DDBJ databases">
        <title>De novo Genome Assembly of Clathrus columnatus (Basidiomycota, Fungi) Using Illumina and Nanopore Sequence Data.</title>
        <authorList>
            <person name="Ogiso-Tanaka E."/>
            <person name="Itagaki H."/>
            <person name="Hosoya T."/>
            <person name="Hosaka K."/>
        </authorList>
    </citation>
    <scope>NUCLEOTIDE SEQUENCE</scope>
    <source>
        <strain evidence="1">MO-923</strain>
    </source>
</reference>
<sequence>MATILPGIYRIYSAEDHSQGLIPDDSKWARFTLLSPILCSQINKLFCFQWRVTRSKTGGGYYIESPTPPGGIAVSGAVRPGAKIIYTPGPKYTEVYIRKESGDVY</sequence>
<dbReference type="EMBL" id="BPWL01000006">
    <property type="protein sequence ID" value="GJJ11064.1"/>
    <property type="molecule type" value="Genomic_DNA"/>
</dbReference>
<comment type="caution">
    <text evidence="1">The sequence shown here is derived from an EMBL/GenBank/DDBJ whole genome shotgun (WGS) entry which is preliminary data.</text>
</comment>
<evidence type="ECO:0000313" key="2">
    <source>
        <dbReference type="Proteomes" id="UP001050691"/>
    </source>
</evidence>
<evidence type="ECO:0000313" key="1">
    <source>
        <dbReference type="EMBL" id="GJJ11064.1"/>
    </source>
</evidence>
<accession>A0AAV5AEC2</accession>
<name>A0AAV5AEC2_9AGAM</name>
<dbReference type="AlphaFoldDB" id="A0AAV5AEC2"/>